<dbReference type="GO" id="GO:0016846">
    <property type="term" value="F:carbon-sulfur lyase activity"/>
    <property type="evidence" value="ECO:0007669"/>
    <property type="project" value="InterPro"/>
</dbReference>
<dbReference type="GO" id="GO:0046872">
    <property type="term" value="F:metal ion binding"/>
    <property type="evidence" value="ECO:0007669"/>
    <property type="project" value="UniProtKB-KW"/>
</dbReference>
<sequence length="131" mass="14579">MEQRKTGGCLCGGVTYDVRGELRPVVACHCHQCRKTSGHYVAATQAARADVTIRGDTLRWFRSSDTAERGFCGNCGSNLFWRRHDNPYISIWAGTIDGQTGLRMESQIHTESAGDYYDLPHVPVIDQSELS</sequence>
<dbReference type="AlphaFoldDB" id="A0A4Q2SW61"/>
<evidence type="ECO:0000256" key="3">
    <source>
        <dbReference type="ARBA" id="ARBA00022833"/>
    </source>
</evidence>
<dbReference type="Pfam" id="PF04828">
    <property type="entry name" value="GFA"/>
    <property type="match status" value="1"/>
</dbReference>
<keyword evidence="4" id="KW-0456">Lyase</keyword>
<proteinExistence type="inferred from homology"/>
<evidence type="ECO:0000256" key="2">
    <source>
        <dbReference type="ARBA" id="ARBA00022723"/>
    </source>
</evidence>
<dbReference type="Gene3D" id="3.90.1590.10">
    <property type="entry name" value="glutathione-dependent formaldehyde- activating enzyme (gfa)"/>
    <property type="match status" value="1"/>
</dbReference>
<dbReference type="OrthoDB" id="9807246at2"/>
<keyword evidence="7" id="KW-1185">Reference proteome</keyword>
<dbReference type="EMBL" id="SDVB01000253">
    <property type="protein sequence ID" value="RYC10335.1"/>
    <property type="molecule type" value="Genomic_DNA"/>
</dbReference>
<evidence type="ECO:0000256" key="1">
    <source>
        <dbReference type="ARBA" id="ARBA00005495"/>
    </source>
</evidence>
<comment type="caution">
    <text evidence="6">The sequence shown here is derived from an EMBL/GenBank/DDBJ whole genome shotgun (WGS) entry which is preliminary data.</text>
</comment>
<comment type="similarity">
    <text evidence="1">Belongs to the Gfa family.</text>
</comment>
<protein>
    <submittedName>
        <fullName evidence="6">GFA family protein</fullName>
    </submittedName>
</protein>
<name>A0A4Q2SW61_9HYPH</name>
<organism evidence="6 7">
    <name type="scientific">Ciceribacter ferrooxidans</name>
    <dbReference type="NCBI Taxonomy" id="2509717"/>
    <lineage>
        <taxon>Bacteria</taxon>
        <taxon>Pseudomonadati</taxon>
        <taxon>Pseudomonadota</taxon>
        <taxon>Alphaproteobacteria</taxon>
        <taxon>Hyphomicrobiales</taxon>
        <taxon>Rhizobiaceae</taxon>
        <taxon>Ciceribacter</taxon>
    </lineage>
</organism>
<dbReference type="PROSITE" id="PS51891">
    <property type="entry name" value="CENP_V_GFA"/>
    <property type="match status" value="1"/>
</dbReference>
<evidence type="ECO:0000259" key="5">
    <source>
        <dbReference type="PROSITE" id="PS51891"/>
    </source>
</evidence>
<dbReference type="InterPro" id="IPR006913">
    <property type="entry name" value="CENP-V/GFA"/>
</dbReference>
<dbReference type="Proteomes" id="UP000291088">
    <property type="component" value="Unassembled WGS sequence"/>
</dbReference>
<dbReference type="PANTHER" id="PTHR33337">
    <property type="entry name" value="GFA DOMAIN-CONTAINING PROTEIN"/>
    <property type="match status" value="1"/>
</dbReference>
<keyword evidence="2" id="KW-0479">Metal-binding</keyword>
<dbReference type="PANTHER" id="PTHR33337:SF40">
    <property type="entry name" value="CENP-V_GFA DOMAIN-CONTAINING PROTEIN-RELATED"/>
    <property type="match status" value="1"/>
</dbReference>
<dbReference type="InterPro" id="IPR011057">
    <property type="entry name" value="Mss4-like_sf"/>
</dbReference>
<dbReference type="RefSeq" id="WP_129333722.1">
    <property type="nucleotide sequence ID" value="NZ_SDVB01000253.1"/>
</dbReference>
<evidence type="ECO:0000313" key="6">
    <source>
        <dbReference type="EMBL" id="RYC10335.1"/>
    </source>
</evidence>
<accession>A0A4Q2SW61</accession>
<keyword evidence="3" id="KW-0862">Zinc</keyword>
<evidence type="ECO:0000256" key="4">
    <source>
        <dbReference type="ARBA" id="ARBA00023239"/>
    </source>
</evidence>
<feature type="domain" description="CENP-V/GFA" evidence="5">
    <location>
        <begin position="5"/>
        <end position="118"/>
    </location>
</feature>
<evidence type="ECO:0000313" key="7">
    <source>
        <dbReference type="Proteomes" id="UP000291088"/>
    </source>
</evidence>
<gene>
    <name evidence="6" type="ORF">EUU22_19985</name>
</gene>
<dbReference type="SUPFAM" id="SSF51316">
    <property type="entry name" value="Mss4-like"/>
    <property type="match status" value="1"/>
</dbReference>
<reference evidence="6 7" key="1">
    <citation type="submission" date="2019-01" db="EMBL/GenBank/DDBJ databases">
        <authorList>
            <person name="Deng T."/>
        </authorList>
    </citation>
    <scope>NUCLEOTIDE SEQUENCE [LARGE SCALE GENOMIC DNA]</scope>
    <source>
        <strain evidence="6 7">F8825</strain>
    </source>
</reference>